<dbReference type="OrthoDB" id="5972981at2759"/>
<keyword evidence="4" id="KW-1185">Reference proteome</keyword>
<feature type="domain" description="Centrosomal protein of 85 kDa-like CC4 coiled-coil" evidence="3">
    <location>
        <begin position="489"/>
        <end position="574"/>
    </location>
</feature>
<dbReference type="Pfam" id="PF24555">
    <property type="entry name" value="CC4_CEP85"/>
    <property type="match status" value="1"/>
</dbReference>
<dbReference type="RefSeq" id="XP_055889077.1">
    <property type="nucleotide sequence ID" value="XM_056033102.1"/>
</dbReference>
<dbReference type="InterPro" id="IPR040210">
    <property type="entry name" value="Cep85/Cep85L"/>
</dbReference>
<organism evidence="4 5">
    <name type="scientific">Biomphalaria glabrata</name>
    <name type="common">Bloodfluke planorb</name>
    <name type="synonym">Freshwater snail</name>
    <dbReference type="NCBI Taxonomy" id="6526"/>
    <lineage>
        <taxon>Eukaryota</taxon>
        <taxon>Metazoa</taxon>
        <taxon>Spiralia</taxon>
        <taxon>Lophotrochozoa</taxon>
        <taxon>Mollusca</taxon>
        <taxon>Gastropoda</taxon>
        <taxon>Heterobranchia</taxon>
        <taxon>Euthyneura</taxon>
        <taxon>Panpulmonata</taxon>
        <taxon>Hygrophila</taxon>
        <taxon>Lymnaeoidea</taxon>
        <taxon>Planorbidae</taxon>
        <taxon>Biomphalaria</taxon>
    </lineage>
</organism>
<dbReference type="PANTHER" id="PTHR31075">
    <property type="entry name" value="CENTROSOMAL PROTEIN OF 85 KDA"/>
    <property type="match status" value="1"/>
</dbReference>
<dbReference type="RefSeq" id="XP_055889078.1">
    <property type="nucleotide sequence ID" value="XM_056033103.1"/>
</dbReference>
<feature type="coiled-coil region" evidence="1">
    <location>
        <begin position="258"/>
        <end position="570"/>
    </location>
</feature>
<dbReference type="GeneID" id="106059916"/>
<evidence type="ECO:0000313" key="6">
    <source>
        <dbReference type="RefSeq" id="XP_055889077.1"/>
    </source>
</evidence>
<feature type="compositionally biased region" description="Polar residues" evidence="2">
    <location>
        <begin position="189"/>
        <end position="198"/>
    </location>
</feature>
<gene>
    <name evidence="5 6 7" type="primary">LOC106059916</name>
</gene>
<evidence type="ECO:0000256" key="2">
    <source>
        <dbReference type="SAM" id="MobiDB-lite"/>
    </source>
</evidence>
<keyword evidence="1" id="KW-0175">Coiled coil</keyword>
<accession>A0A9W3AP87</accession>
<dbReference type="RefSeq" id="XP_055889076.1">
    <property type="nucleotide sequence ID" value="XM_056033101.1"/>
</dbReference>
<evidence type="ECO:0000313" key="7">
    <source>
        <dbReference type="RefSeq" id="XP_055889078.1"/>
    </source>
</evidence>
<dbReference type="Proteomes" id="UP001165740">
    <property type="component" value="Chromosome 6"/>
</dbReference>
<dbReference type="OMA" id="HFSETDW"/>
<dbReference type="InterPro" id="IPR058190">
    <property type="entry name" value="CC4_CEP85"/>
</dbReference>
<feature type="region of interest" description="Disordered" evidence="2">
    <location>
        <begin position="180"/>
        <end position="204"/>
    </location>
</feature>
<dbReference type="PANTHER" id="PTHR31075:SF4">
    <property type="entry name" value="CENTROSOMAL PROTEIN OF 85 KDA"/>
    <property type="match status" value="1"/>
</dbReference>
<dbReference type="AlphaFoldDB" id="A0A9W3AP87"/>
<evidence type="ECO:0000313" key="4">
    <source>
        <dbReference type="Proteomes" id="UP001165740"/>
    </source>
</evidence>
<dbReference type="GO" id="GO:0005813">
    <property type="term" value="C:centrosome"/>
    <property type="evidence" value="ECO:0007669"/>
    <property type="project" value="TreeGrafter"/>
</dbReference>
<proteinExistence type="predicted"/>
<sequence length="698" mass="80235">MSNKLNNKELTNVPDYQKLSSAAAAVGNPEVQLAGWDADVEMLVPSPIIHPPGSQQYYLAENSLSYGRVSPGVSEHKKGSGNIKMFPRASLDSQQHGFVKRNSTLPSKYVYPVYANESKYIRTNQMAKRSFYIGGFSSQREIPSPTLNQKQHDKQDLDHYKDSQGYSQDNSEYSGEHFISEHWNEGGPMSSTNKSSQGDLRAWQQQHQEELIHQHLEADALYQSPSAQPQISHLESGLNKVSMDERWDPVRRAADSIIREKNMIIEKLKNRIFQLEEDCNLSESKLRQSLLSKDDTTDILKQKLQELQHKNTSLKEQLSEERTKKHSEIDDLEVKLGGTEYELKQLKSSMSKKEESISEIMDQLSKKTEEAKHWKEKFNDCCNSHLEMKKKLDSIQRYFEELPTLEESKQQAEELVSFKEEVKNWKSRTEDLEKKNSHMRKVITARDFRIHELEEKNKDLQAEIETAHQHLEALGYTKAEQELRQALTDKEKLASDLDKAKKLLETTLSKLKNVEVKHVAEIRTCHEKLTQEEEMVMTLKTEVASKEEQIEKMKKTIKELGSQNQDFLQQSLMFKEELRSLESHNSTANKELQQNIMIQLSYCFSELRALVQICTQRLRGQDPDISLLLGLEDSVKQDQSSSGAGVRGTDTRAGSKSLPLSQWLSTIKEMRKEMTTIRTHICNKYAEDMGDNMTCATQ</sequence>
<evidence type="ECO:0000313" key="5">
    <source>
        <dbReference type="RefSeq" id="XP_055889076.1"/>
    </source>
</evidence>
<name>A0A9W3AP87_BIOGL</name>
<evidence type="ECO:0000259" key="3">
    <source>
        <dbReference type="Pfam" id="PF24555"/>
    </source>
</evidence>
<protein>
    <submittedName>
        <fullName evidence="5 6">Centrosomal protein of 85 kDa-like</fullName>
    </submittedName>
</protein>
<reference evidence="5 6" key="1">
    <citation type="submission" date="2025-04" db="UniProtKB">
        <authorList>
            <consortium name="RefSeq"/>
        </authorList>
    </citation>
    <scope>IDENTIFICATION</scope>
</reference>
<evidence type="ECO:0000256" key="1">
    <source>
        <dbReference type="SAM" id="Coils"/>
    </source>
</evidence>